<feature type="compositionally biased region" description="Polar residues" evidence="1">
    <location>
        <begin position="167"/>
        <end position="183"/>
    </location>
</feature>
<dbReference type="GO" id="GO:0005634">
    <property type="term" value="C:nucleus"/>
    <property type="evidence" value="ECO:0007669"/>
    <property type="project" value="TreeGrafter"/>
</dbReference>
<organism evidence="2 3">
    <name type="scientific">Microctonus hyperodae</name>
    <name type="common">Parasitoid wasp</name>
    <dbReference type="NCBI Taxonomy" id="165561"/>
    <lineage>
        <taxon>Eukaryota</taxon>
        <taxon>Metazoa</taxon>
        <taxon>Ecdysozoa</taxon>
        <taxon>Arthropoda</taxon>
        <taxon>Hexapoda</taxon>
        <taxon>Insecta</taxon>
        <taxon>Pterygota</taxon>
        <taxon>Neoptera</taxon>
        <taxon>Endopterygota</taxon>
        <taxon>Hymenoptera</taxon>
        <taxon>Apocrita</taxon>
        <taxon>Ichneumonoidea</taxon>
        <taxon>Braconidae</taxon>
        <taxon>Euphorinae</taxon>
        <taxon>Microctonus</taxon>
    </lineage>
</organism>
<dbReference type="Proteomes" id="UP001168972">
    <property type="component" value="Unassembled WGS sequence"/>
</dbReference>
<comment type="caution">
    <text evidence="2">The sequence shown here is derived from an EMBL/GenBank/DDBJ whole genome shotgun (WGS) entry which is preliminary data.</text>
</comment>
<dbReference type="EMBL" id="JAQQBR010001834">
    <property type="protein sequence ID" value="KAK0162171.1"/>
    <property type="molecule type" value="Genomic_DNA"/>
</dbReference>
<reference evidence="2" key="1">
    <citation type="journal article" date="2023" name="bioRxiv">
        <title>Scaffold-level genome assemblies of two parasitoid biocontrol wasps reveal the parthenogenesis mechanism and an associated novel virus.</title>
        <authorList>
            <person name="Inwood S."/>
            <person name="Skelly J."/>
            <person name="Guhlin J."/>
            <person name="Harrop T."/>
            <person name="Goldson S."/>
            <person name="Dearden P."/>
        </authorList>
    </citation>
    <scope>NUCLEOTIDE SEQUENCE</scope>
    <source>
        <strain evidence="2">Lincoln</strain>
        <tissue evidence="2">Whole body</tissue>
    </source>
</reference>
<dbReference type="PANTHER" id="PTHR23186">
    <property type="entry name" value="RETINOIC ACID-INDUCED PROTEIN 2"/>
    <property type="match status" value="1"/>
</dbReference>
<evidence type="ECO:0000313" key="3">
    <source>
        <dbReference type="Proteomes" id="UP001168972"/>
    </source>
</evidence>
<feature type="compositionally biased region" description="Basic and acidic residues" evidence="1">
    <location>
        <begin position="194"/>
        <end position="203"/>
    </location>
</feature>
<proteinExistence type="predicted"/>
<accession>A0AA39F3C3</accession>
<gene>
    <name evidence="2" type="ORF">PV327_008531</name>
</gene>
<protein>
    <submittedName>
        <fullName evidence="2">Uncharacterized protein</fullName>
    </submittedName>
</protein>
<feature type="region of interest" description="Disordered" evidence="1">
    <location>
        <begin position="167"/>
        <end position="203"/>
    </location>
</feature>
<keyword evidence="3" id="KW-1185">Reference proteome</keyword>
<sequence length="203" mass="22466">MNNKSSLLLSSLEKNTAKTITGITIRQITSMKQQWSTSSFVSHPTHSNVSSLIKVKKELFEDEIKQEYAANAMSELLGWYGYDKVESKYTNGLNLEHFKSLTSSKNNCNHRQQSYLQSDIIGPNYVNNPNLSNADTQASTSEAVQSLQSPSTSNISVISNTEIDVTQASSSVLSKTATVSPRTLENDDSASDFPGKKIEKYKR</sequence>
<name>A0AA39F3C3_MICHY</name>
<dbReference type="AlphaFoldDB" id="A0AA39F3C3"/>
<evidence type="ECO:0000313" key="2">
    <source>
        <dbReference type="EMBL" id="KAK0162171.1"/>
    </source>
</evidence>
<dbReference type="PANTHER" id="PTHR23186:SF4">
    <property type="entry name" value="GH22790P"/>
    <property type="match status" value="1"/>
</dbReference>
<reference evidence="2" key="2">
    <citation type="submission" date="2023-03" db="EMBL/GenBank/DDBJ databases">
        <authorList>
            <person name="Inwood S.N."/>
            <person name="Skelly J.G."/>
            <person name="Guhlin J."/>
            <person name="Harrop T.W.R."/>
            <person name="Goldson S.G."/>
            <person name="Dearden P.K."/>
        </authorList>
    </citation>
    <scope>NUCLEOTIDE SEQUENCE</scope>
    <source>
        <strain evidence="2">Lincoln</strain>
        <tissue evidence="2">Whole body</tissue>
    </source>
</reference>
<evidence type="ECO:0000256" key="1">
    <source>
        <dbReference type="SAM" id="MobiDB-lite"/>
    </source>
</evidence>
<dbReference type="GO" id="GO:0048513">
    <property type="term" value="P:animal organ development"/>
    <property type="evidence" value="ECO:0007669"/>
    <property type="project" value="TreeGrafter"/>
</dbReference>
<dbReference type="InterPro" id="IPR026092">
    <property type="entry name" value="RAI2/SOBP"/>
</dbReference>